<organism evidence="3 4">
    <name type="scientific">Sphaerisporangium melleum</name>
    <dbReference type="NCBI Taxonomy" id="321316"/>
    <lineage>
        <taxon>Bacteria</taxon>
        <taxon>Bacillati</taxon>
        <taxon>Actinomycetota</taxon>
        <taxon>Actinomycetes</taxon>
        <taxon>Streptosporangiales</taxon>
        <taxon>Streptosporangiaceae</taxon>
        <taxon>Sphaerisporangium</taxon>
    </lineage>
</organism>
<name>A0A917R5N0_9ACTN</name>
<dbReference type="AlphaFoldDB" id="A0A917R5N0"/>
<comment type="caution">
    <text evidence="3">The sequence shown here is derived from an EMBL/GenBank/DDBJ whole genome shotgun (WGS) entry which is preliminary data.</text>
</comment>
<sequence length="159" mass="16479">MSTQMNQTKAQGTDVAQTRPSAHRGNAELLSEHGRTTIADNVVAKIAGMAARQVNGVYALGAGMSRALGAMREALTGGGGAASTQGVVVEVGERQAAADLDVIVEYGVSIPDLAAGVRRNVIDAVENMCGLEVTEVNITVDDLHLPGEESAEPQEARVR</sequence>
<dbReference type="Proteomes" id="UP000645217">
    <property type="component" value="Unassembled WGS sequence"/>
</dbReference>
<comment type="similarity">
    <text evidence="1">Belongs to the asp23 family.</text>
</comment>
<keyword evidence="4" id="KW-1185">Reference proteome</keyword>
<dbReference type="PANTHER" id="PTHR34297">
    <property type="entry name" value="HYPOTHETICAL CYTOSOLIC PROTEIN-RELATED"/>
    <property type="match status" value="1"/>
</dbReference>
<dbReference type="InterPro" id="IPR005531">
    <property type="entry name" value="Asp23"/>
</dbReference>
<proteinExistence type="inferred from homology"/>
<feature type="region of interest" description="Disordered" evidence="2">
    <location>
        <begin position="1"/>
        <end position="31"/>
    </location>
</feature>
<dbReference type="PANTHER" id="PTHR34297:SF3">
    <property type="entry name" value="ALKALINE SHOCK PROTEIN 23"/>
    <property type="match status" value="1"/>
</dbReference>
<evidence type="ECO:0000256" key="1">
    <source>
        <dbReference type="ARBA" id="ARBA00005721"/>
    </source>
</evidence>
<gene>
    <name evidence="3" type="ORF">GCM10007964_36540</name>
</gene>
<evidence type="ECO:0000313" key="3">
    <source>
        <dbReference type="EMBL" id="GGK90591.1"/>
    </source>
</evidence>
<dbReference type="EMBL" id="BMNT01000019">
    <property type="protein sequence ID" value="GGK90591.1"/>
    <property type="molecule type" value="Genomic_DNA"/>
</dbReference>
<reference evidence="3" key="1">
    <citation type="journal article" date="2014" name="Int. J. Syst. Evol. Microbiol.">
        <title>Complete genome sequence of Corynebacterium casei LMG S-19264T (=DSM 44701T), isolated from a smear-ripened cheese.</title>
        <authorList>
            <consortium name="US DOE Joint Genome Institute (JGI-PGF)"/>
            <person name="Walter F."/>
            <person name="Albersmeier A."/>
            <person name="Kalinowski J."/>
            <person name="Ruckert C."/>
        </authorList>
    </citation>
    <scope>NUCLEOTIDE SEQUENCE</scope>
    <source>
        <strain evidence="3">JCM 13064</strain>
    </source>
</reference>
<feature type="compositionally biased region" description="Polar residues" evidence="2">
    <location>
        <begin position="1"/>
        <end position="20"/>
    </location>
</feature>
<reference evidence="3" key="2">
    <citation type="submission" date="2020-09" db="EMBL/GenBank/DDBJ databases">
        <authorList>
            <person name="Sun Q."/>
            <person name="Ohkuma M."/>
        </authorList>
    </citation>
    <scope>NUCLEOTIDE SEQUENCE</scope>
    <source>
        <strain evidence="3">JCM 13064</strain>
    </source>
</reference>
<evidence type="ECO:0000313" key="4">
    <source>
        <dbReference type="Proteomes" id="UP000645217"/>
    </source>
</evidence>
<dbReference type="Pfam" id="PF03780">
    <property type="entry name" value="Asp23"/>
    <property type="match status" value="1"/>
</dbReference>
<protein>
    <submittedName>
        <fullName evidence="3">Stress protein</fullName>
    </submittedName>
</protein>
<evidence type="ECO:0000256" key="2">
    <source>
        <dbReference type="SAM" id="MobiDB-lite"/>
    </source>
</evidence>
<accession>A0A917R5N0</accession>